<dbReference type="EMBL" id="BTSX01000002">
    <property type="protein sequence ID" value="GMS83817.1"/>
    <property type="molecule type" value="Genomic_DNA"/>
</dbReference>
<evidence type="ECO:0008006" key="4">
    <source>
        <dbReference type="Google" id="ProtNLM"/>
    </source>
</evidence>
<name>A0AAV5SKF3_9BILA</name>
<gene>
    <name evidence="2" type="ORF">PENTCL1PPCAC_5992</name>
</gene>
<protein>
    <recommendedName>
        <fullName evidence="4">BZIP domain-containing protein</fullName>
    </recommendedName>
</protein>
<sequence>ANEWYAFPYDSFPPTSTIPIYTNLDRASSVIKRAPITVLVPRQPTPPPPQPVSYTTDKKESSPELNRLESTVSSEDSIPSKRRKYTLKKDAERSDPEYKNMRSKNNESVRKTREKKKAEDEEMRIRNEEEKKALREIVKIMMTRETQHLQQISLLQRLEAPSKIIELSGTLNEMQRKLCDEIRKECSSLADYRLQMLV</sequence>
<dbReference type="SUPFAM" id="SSF57959">
    <property type="entry name" value="Leucine zipper domain"/>
    <property type="match status" value="1"/>
</dbReference>
<dbReference type="AlphaFoldDB" id="A0AAV5SKF3"/>
<proteinExistence type="predicted"/>
<dbReference type="InterPro" id="IPR046347">
    <property type="entry name" value="bZIP_sf"/>
</dbReference>
<feature type="compositionally biased region" description="Polar residues" evidence="1">
    <location>
        <begin position="68"/>
        <end position="77"/>
    </location>
</feature>
<accession>A0AAV5SKF3</accession>
<dbReference type="GO" id="GO:0003700">
    <property type="term" value="F:DNA-binding transcription factor activity"/>
    <property type="evidence" value="ECO:0007669"/>
    <property type="project" value="InterPro"/>
</dbReference>
<keyword evidence="3" id="KW-1185">Reference proteome</keyword>
<evidence type="ECO:0000313" key="2">
    <source>
        <dbReference type="EMBL" id="GMS83817.1"/>
    </source>
</evidence>
<dbReference type="Proteomes" id="UP001432027">
    <property type="component" value="Unassembled WGS sequence"/>
</dbReference>
<reference evidence="2" key="1">
    <citation type="submission" date="2023-10" db="EMBL/GenBank/DDBJ databases">
        <title>Genome assembly of Pristionchus species.</title>
        <authorList>
            <person name="Yoshida K."/>
            <person name="Sommer R.J."/>
        </authorList>
    </citation>
    <scope>NUCLEOTIDE SEQUENCE</scope>
    <source>
        <strain evidence="2">RS0144</strain>
    </source>
</reference>
<evidence type="ECO:0000313" key="3">
    <source>
        <dbReference type="Proteomes" id="UP001432027"/>
    </source>
</evidence>
<feature type="non-terminal residue" evidence="2">
    <location>
        <position position="1"/>
    </location>
</feature>
<feature type="compositionally biased region" description="Basic and acidic residues" evidence="1">
    <location>
        <begin position="87"/>
        <end position="123"/>
    </location>
</feature>
<organism evidence="2 3">
    <name type="scientific">Pristionchus entomophagus</name>
    <dbReference type="NCBI Taxonomy" id="358040"/>
    <lineage>
        <taxon>Eukaryota</taxon>
        <taxon>Metazoa</taxon>
        <taxon>Ecdysozoa</taxon>
        <taxon>Nematoda</taxon>
        <taxon>Chromadorea</taxon>
        <taxon>Rhabditida</taxon>
        <taxon>Rhabditina</taxon>
        <taxon>Diplogasteromorpha</taxon>
        <taxon>Diplogasteroidea</taxon>
        <taxon>Neodiplogasteridae</taxon>
        <taxon>Pristionchus</taxon>
    </lineage>
</organism>
<evidence type="ECO:0000256" key="1">
    <source>
        <dbReference type="SAM" id="MobiDB-lite"/>
    </source>
</evidence>
<comment type="caution">
    <text evidence="2">The sequence shown here is derived from an EMBL/GenBank/DDBJ whole genome shotgun (WGS) entry which is preliminary data.</text>
</comment>
<feature type="region of interest" description="Disordered" evidence="1">
    <location>
        <begin position="37"/>
        <end position="123"/>
    </location>
</feature>
<dbReference type="Gene3D" id="1.20.5.170">
    <property type="match status" value="1"/>
</dbReference>